<dbReference type="AlphaFoldDB" id="A0AAV6Z8U0"/>
<dbReference type="Pfam" id="PF13927">
    <property type="entry name" value="Ig_3"/>
    <property type="match status" value="2"/>
</dbReference>
<dbReference type="Proteomes" id="UP000824782">
    <property type="component" value="Unassembled WGS sequence"/>
</dbReference>
<dbReference type="GO" id="GO:0007166">
    <property type="term" value="P:cell surface receptor signaling pathway"/>
    <property type="evidence" value="ECO:0007669"/>
    <property type="project" value="TreeGrafter"/>
</dbReference>
<evidence type="ECO:0000313" key="5">
    <source>
        <dbReference type="EMBL" id="KAG8543690.1"/>
    </source>
</evidence>
<keyword evidence="1" id="KW-0732">Signal</keyword>
<dbReference type="InterPro" id="IPR003598">
    <property type="entry name" value="Ig_sub2"/>
</dbReference>
<accession>A0AAV6Z8U0</accession>
<dbReference type="GO" id="GO:0006955">
    <property type="term" value="P:immune response"/>
    <property type="evidence" value="ECO:0007669"/>
    <property type="project" value="TreeGrafter"/>
</dbReference>
<dbReference type="GO" id="GO:0004888">
    <property type="term" value="F:transmembrane signaling receptor activity"/>
    <property type="evidence" value="ECO:0007669"/>
    <property type="project" value="TreeGrafter"/>
</dbReference>
<feature type="region of interest" description="Disordered" evidence="3">
    <location>
        <begin position="241"/>
        <end position="266"/>
    </location>
</feature>
<reference evidence="5" key="1">
    <citation type="thesis" date="2020" institute="ProQuest LLC" country="789 East Eisenhower Parkway, Ann Arbor, MI, USA">
        <title>Comparative Genomics and Chromosome Evolution.</title>
        <authorList>
            <person name="Mudd A.B."/>
        </authorList>
    </citation>
    <scope>NUCLEOTIDE SEQUENCE</scope>
    <source>
        <strain evidence="5">237g6f4</strain>
        <tissue evidence="5">Blood</tissue>
    </source>
</reference>
<dbReference type="InterPro" id="IPR036179">
    <property type="entry name" value="Ig-like_dom_sf"/>
</dbReference>
<feature type="compositionally biased region" description="Polar residues" evidence="3">
    <location>
        <begin position="242"/>
        <end position="253"/>
    </location>
</feature>
<dbReference type="PROSITE" id="PS50835">
    <property type="entry name" value="IG_LIKE"/>
    <property type="match status" value="2"/>
</dbReference>
<feature type="domain" description="Ig-like" evidence="4">
    <location>
        <begin position="4"/>
        <end position="82"/>
    </location>
</feature>
<name>A0AAV6Z8U0_ENGPU</name>
<dbReference type="PANTHER" id="PTHR11481:SF64">
    <property type="entry name" value="FC RECEPTOR-LIKE PROTEIN 4"/>
    <property type="match status" value="1"/>
</dbReference>
<comment type="caution">
    <text evidence="5">The sequence shown here is derived from an EMBL/GenBank/DDBJ whole genome shotgun (WGS) entry which is preliminary data.</text>
</comment>
<dbReference type="SMART" id="SM00409">
    <property type="entry name" value="IG"/>
    <property type="match status" value="3"/>
</dbReference>
<dbReference type="InterPro" id="IPR007110">
    <property type="entry name" value="Ig-like_dom"/>
</dbReference>
<dbReference type="SMART" id="SM00408">
    <property type="entry name" value="IGc2"/>
    <property type="match status" value="3"/>
</dbReference>
<feature type="non-terminal residue" evidence="5">
    <location>
        <position position="1"/>
    </location>
</feature>
<dbReference type="Pfam" id="PF13895">
    <property type="entry name" value="Ig_2"/>
    <property type="match status" value="1"/>
</dbReference>
<evidence type="ECO:0000256" key="3">
    <source>
        <dbReference type="SAM" id="MobiDB-lite"/>
    </source>
</evidence>
<dbReference type="InterPro" id="IPR013783">
    <property type="entry name" value="Ig-like_fold"/>
</dbReference>
<dbReference type="PANTHER" id="PTHR11481">
    <property type="entry name" value="IMMUNOGLOBULIN FC RECEPTOR"/>
    <property type="match status" value="1"/>
</dbReference>
<dbReference type="InterPro" id="IPR003599">
    <property type="entry name" value="Ig_sub"/>
</dbReference>
<dbReference type="InterPro" id="IPR050488">
    <property type="entry name" value="Ig_Fc_receptor"/>
</dbReference>
<dbReference type="GO" id="GO:0009897">
    <property type="term" value="C:external side of plasma membrane"/>
    <property type="evidence" value="ECO:0007669"/>
    <property type="project" value="TreeGrafter"/>
</dbReference>
<dbReference type="SUPFAM" id="SSF48726">
    <property type="entry name" value="Immunoglobulin"/>
    <property type="match status" value="3"/>
</dbReference>
<keyword evidence="6" id="KW-1185">Reference proteome</keyword>
<evidence type="ECO:0000259" key="4">
    <source>
        <dbReference type="PROSITE" id="PS50835"/>
    </source>
</evidence>
<protein>
    <recommendedName>
        <fullName evidence="4">Ig-like domain-containing protein</fullName>
    </recommendedName>
</protein>
<dbReference type="Gene3D" id="2.60.40.10">
    <property type="entry name" value="Immunoglobulins"/>
    <property type="match status" value="3"/>
</dbReference>
<organism evidence="5 6">
    <name type="scientific">Engystomops pustulosus</name>
    <name type="common">Tungara frog</name>
    <name type="synonym">Physalaemus pustulosus</name>
    <dbReference type="NCBI Taxonomy" id="76066"/>
    <lineage>
        <taxon>Eukaryota</taxon>
        <taxon>Metazoa</taxon>
        <taxon>Chordata</taxon>
        <taxon>Craniata</taxon>
        <taxon>Vertebrata</taxon>
        <taxon>Euteleostomi</taxon>
        <taxon>Amphibia</taxon>
        <taxon>Batrachia</taxon>
        <taxon>Anura</taxon>
        <taxon>Neobatrachia</taxon>
        <taxon>Hyloidea</taxon>
        <taxon>Leptodactylidae</taxon>
        <taxon>Leiuperinae</taxon>
        <taxon>Engystomops</taxon>
    </lineage>
</organism>
<evidence type="ECO:0000256" key="1">
    <source>
        <dbReference type="ARBA" id="ARBA00022729"/>
    </source>
</evidence>
<evidence type="ECO:0000256" key="2">
    <source>
        <dbReference type="ARBA" id="ARBA00023157"/>
    </source>
</evidence>
<proteinExistence type="predicted"/>
<gene>
    <name evidence="5" type="ORF">GDO81_024017</name>
</gene>
<evidence type="ECO:0000313" key="6">
    <source>
        <dbReference type="Proteomes" id="UP000824782"/>
    </source>
</evidence>
<sequence>GVRPVVTLTPIWREVIYQDPVTITCDVGSPAQEERKYYWYKDGEPMGRDQQSFRIDHVQEEHVGNYQCGTSTKNLSPPVTLTASQEYLILQRPPAIYEGDPLTLRCHSAYGFNGTNTTFYKEDKEIKFSVSDPEFHMDAIDGGASGTYRCTQVLLHHSDLTYHTYSANTSISVQPVSPVVTFTPNSSDILYQDPVTITCDVGSAAPKKQRYYWYKDGKPIDKVKKSFRIDRVRKEHVGDYQCGTSTKNLSPPVTLTAREGTRSSSS</sequence>
<dbReference type="EMBL" id="WNYA01003023">
    <property type="protein sequence ID" value="KAG8543690.1"/>
    <property type="molecule type" value="Genomic_DNA"/>
</dbReference>
<feature type="domain" description="Ig-like" evidence="4">
    <location>
        <begin position="178"/>
        <end position="256"/>
    </location>
</feature>
<keyword evidence="2" id="KW-1015">Disulfide bond</keyword>